<dbReference type="InterPro" id="IPR036271">
    <property type="entry name" value="Tet_transcr_reg_TetR-rel_C_sf"/>
</dbReference>
<reference evidence="6 7" key="1">
    <citation type="submission" date="2018-03" db="EMBL/GenBank/DDBJ databases">
        <title>Genomic Encyclopedia of Archaeal and Bacterial Type Strains, Phase II (KMG-II): from individual species to whole genera.</title>
        <authorList>
            <person name="Goeker M."/>
        </authorList>
    </citation>
    <scope>NUCLEOTIDE SEQUENCE [LARGE SCALE GENOMIC DNA]</scope>
    <source>
        <strain evidence="6 7">DSM 25328</strain>
    </source>
</reference>
<keyword evidence="2 4" id="KW-0238">DNA-binding</keyword>
<dbReference type="EMBL" id="PVUF01000001">
    <property type="protein sequence ID" value="PRZ50134.1"/>
    <property type="molecule type" value="Genomic_DNA"/>
</dbReference>
<feature type="domain" description="HTH tetR-type" evidence="5">
    <location>
        <begin position="15"/>
        <end position="75"/>
    </location>
</feature>
<dbReference type="SUPFAM" id="SSF46689">
    <property type="entry name" value="Homeodomain-like"/>
    <property type="match status" value="1"/>
</dbReference>
<dbReference type="InterPro" id="IPR009057">
    <property type="entry name" value="Homeodomain-like_sf"/>
</dbReference>
<dbReference type="PROSITE" id="PS50977">
    <property type="entry name" value="HTH_TETR_2"/>
    <property type="match status" value="1"/>
</dbReference>
<feature type="DNA-binding region" description="H-T-H motif" evidence="4">
    <location>
        <begin position="38"/>
        <end position="57"/>
    </location>
</feature>
<dbReference type="GO" id="GO:0003677">
    <property type="term" value="F:DNA binding"/>
    <property type="evidence" value="ECO:0007669"/>
    <property type="project" value="UniProtKB-UniRule"/>
</dbReference>
<dbReference type="InterPro" id="IPR001647">
    <property type="entry name" value="HTH_TetR"/>
</dbReference>
<dbReference type="AlphaFoldDB" id="A0A2T1ANH6"/>
<dbReference type="PANTHER" id="PTHR47506:SF1">
    <property type="entry name" value="HTH-TYPE TRANSCRIPTIONAL REGULATOR YJDC"/>
    <property type="match status" value="1"/>
</dbReference>
<protein>
    <submittedName>
        <fullName evidence="6">TetR family transcriptional regulator</fullName>
    </submittedName>
</protein>
<dbReference type="Gene3D" id="1.10.10.60">
    <property type="entry name" value="Homeodomain-like"/>
    <property type="match status" value="1"/>
</dbReference>
<dbReference type="Pfam" id="PF00440">
    <property type="entry name" value="TetR_N"/>
    <property type="match status" value="1"/>
</dbReference>
<dbReference type="OrthoDB" id="9779746at2"/>
<evidence type="ECO:0000313" key="7">
    <source>
        <dbReference type="Proteomes" id="UP000237718"/>
    </source>
</evidence>
<evidence type="ECO:0000256" key="2">
    <source>
        <dbReference type="ARBA" id="ARBA00023125"/>
    </source>
</evidence>
<dbReference type="Proteomes" id="UP000237718">
    <property type="component" value="Unassembled WGS sequence"/>
</dbReference>
<sequence>MSKAGQTRGRGRPRKFDERAVRQTIMETFWQKGYAATSLDDLSKATGLVRPSLYAAFGNKEAMFLRAMDDFVIRVQGDLAQQIPRDATPEEALRAVYMAMLAIYRDEPLEQARGCLVFSTAVAAAPLHPEIRSRLMQRVTQTDAQFRRLLNHLAPDTAEDTRQAAAELAAATLHSLGLRVRAGTDPADLSRFAQRAARSISLLLQR</sequence>
<keyword evidence="3" id="KW-0804">Transcription</keyword>
<comment type="caution">
    <text evidence="6">The sequence shown here is derived from an EMBL/GenBank/DDBJ whole genome shotgun (WGS) entry which is preliminary data.</text>
</comment>
<organism evidence="6 7">
    <name type="scientific">Tritonibacter scottomollicae</name>
    <name type="common">Epibacterium scottomollicae</name>
    <dbReference type="NCBI Taxonomy" id="483013"/>
    <lineage>
        <taxon>Bacteria</taxon>
        <taxon>Pseudomonadati</taxon>
        <taxon>Pseudomonadota</taxon>
        <taxon>Alphaproteobacteria</taxon>
        <taxon>Rhodobacterales</taxon>
        <taxon>Paracoccaceae</taxon>
        <taxon>Tritonibacter</taxon>
    </lineage>
</organism>
<dbReference type="Gene3D" id="1.10.357.10">
    <property type="entry name" value="Tetracycline Repressor, domain 2"/>
    <property type="match status" value="1"/>
</dbReference>
<evidence type="ECO:0000256" key="3">
    <source>
        <dbReference type="ARBA" id="ARBA00023163"/>
    </source>
</evidence>
<accession>A0A2T1ANH6</accession>
<dbReference type="PANTHER" id="PTHR47506">
    <property type="entry name" value="TRANSCRIPTIONAL REGULATORY PROTEIN"/>
    <property type="match status" value="1"/>
</dbReference>
<name>A0A2T1ANH6_TRISK</name>
<evidence type="ECO:0000313" key="6">
    <source>
        <dbReference type="EMBL" id="PRZ50134.1"/>
    </source>
</evidence>
<evidence type="ECO:0000256" key="1">
    <source>
        <dbReference type="ARBA" id="ARBA00023015"/>
    </source>
</evidence>
<evidence type="ECO:0000259" key="5">
    <source>
        <dbReference type="PROSITE" id="PS50977"/>
    </source>
</evidence>
<evidence type="ECO:0000256" key="4">
    <source>
        <dbReference type="PROSITE-ProRule" id="PRU00335"/>
    </source>
</evidence>
<keyword evidence="1" id="KW-0805">Transcription regulation</keyword>
<proteinExistence type="predicted"/>
<dbReference type="RefSeq" id="WP_106161892.1">
    <property type="nucleotide sequence ID" value="NZ_PVUF01000001.1"/>
</dbReference>
<gene>
    <name evidence="6" type="ORF">CLV89_101350</name>
</gene>
<dbReference type="SUPFAM" id="SSF48498">
    <property type="entry name" value="Tetracyclin repressor-like, C-terminal domain"/>
    <property type="match status" value="1"/>
</dbReference>